<dbReference type="InterPro" id="IPR011042">
    <property type="entry name" value="6-blade_b-propeller_TolB-like"/>
</dbReference>
<evidence type="ECO:0000313" key="1">
    <source>
        <dbReference type="EMBL" id="CAG2240021.1"/>
    </source>
</evidence>
<dbReference type="Gene3D" id="2.120.10.30">
    <property type="entry name" value="TolB, C-terminal domain"/>
    <property type="match status" value="1"/>
</dbReference>
<gene>
    <name evidence="1" type="ORF">MEDL_52357</name>
</gene>
<dbReference type="AlphaFoldDB" id="A0A8S3U241"/>
<protein>
    <submittedName>
        <fullName evidence="1">Uncharacterized protein</fullName>
    </submittedName>
</protein>
<evidence type="ECO:0000313" key="2">
    <source>
        <dbReference type="Proteomes" id="UP000683360"/>
    </source>
</evidence>
<dbReference type="EMBL" id="CAJPWZ010002545">
    <property type="protein sequence ID" value="CAG2240021.1"/>
    <property type="molecule type" value="Genomic_DNA"/>
</dbReference>
<keyword evidence="2" id="KW-1185">Reference proteome</keyword>
<dbReference type="Proteomes" id="UP000683360">
    <property type="component" value="Unassembled WGS sequence"/>
</dbReference>
<dbReference type="SUPFAM" id="SSF101898">
    <property type="entry name" value="NHL repeat"/>
    <property type="match status" value="1"/>
</dbReference>
<comment type="caution">
    <text evidence="1">The sequence shown here is derived from an EMBL/GenBank/DDBJ whole genome shotgun (WGS) entry which is preliminary data.</text>
</comment>
<sequence length="191" mass="21662">MIETIELFEITGSTILIKKTLLSYQTCFGLSVNSDGTILAATRSPVNGIVVIDLNGFILKRVNLKLSRINYVHCYENKIIVTELESKEILVFNLDGKKIKRFTFDGEPDLRNVCVDKHGNIFVTALKARKVTVISEKDDRRKDLMRPADGFMNPKAIVYNPKNGTIIIADKDGQFSAFMTLFILNKTYIFY</sequence>
<reference evidence="1" key="1">
    <citation type="submission" date="2021-03" db="EMBL/GenBank/DDBJ databases">
        <authorList>
            <person name="Bekaert M."/>
        </authorList>
    </citation>
    <scope>NUCLEOTIDE SEQUENCE</scope>
</reference>
<name>A0A8S3U241_MYTED</name>
<accession>A0A8S3U241</accession>
<proteinExistence type="predicted"/>
<organism evidence="1 2">
    <name type="scientific">Mytilus edulis</name>
    <name type="common">Blue mussel</name>
    <dbReference type="NCBI Taxonomy" id="6550"/>
    <lineage>
        <taxon>Eukaryota</taxon>
        <taxon>Metazoa</taxon>
        <taxon>Spiralia</taxon>
        <taxon>Lophotrochozoa</taxon>
        <taxon>Mollusca</taxon>
        <taxon>Bivalvia</taxon>
        <taxon>Autobranchia</taxon>
        <taxon>Pteriomorphia</taxon>
        <taxon>Mytilida</taxon>
        <taxon>Mytiloidea</taxon>
        <taxon>Mytilidae</taxon>
        <taxon>Mytilinae</taxon>
        <taxon>Mytilus</taxon>
    </lineage>
</organism>